<organism evidence="3 4">
    <name type="scientific">Serinibacter salmoneus</name>
    <dbReference type="NCBI Taxonomy" id="556530"/>
    <lineage>
        <taxon>Bacteria</taxon>
        <taxon>Bacillati</taxon>
        <taxon>Actinomycetota</taxon>
        <taxon>Actinomycetes</taxon>
        <taxon>Micrococcales</taxon>
        <taxon>Beutenbergiaceae</taxon>
        <taxon>Serinibacter</taxon>
    </lineage>
</organism>
<dbReference type="EMBL" id="PDJD01000001">
    <property type="protein sequence ID" value="PFG20678.1"/>
    <property type="molecule type" value="Genomic_DNA"/>
</dbReference>
<accession>A0A2A9D1T5</accession>
<evidence type="ECO:0008006" key="5">
    <source>
        <dbReference type="Google" id="ProtNLM"/>
    </source>
</evidence>
<dbReference type="Proteomes" id="UP000224915">
    <property type="component" value="Unassembled WGS sequence"/>
</dbReference>
<dbReference type="RefSeq" id="WP_098469617.1">
    <property type="nucleotide sequence ID" value="NZ_PDJD01000001.1"/>
</dbReference>
<feature type="region of interest" description="Disordered" evidence="1">
    <location>
        <begin position="29"/>
        <end position="77"/>
    </location>
</feature>
<feature type="compositionally biased region" description="Low complexity" evidence="1">
    <location>
        <begin position="40"/>
        <end position="77"/>
    </location>
</feature>
<protein>
    <recommendedName>
        <fullName evidence="5">Mce-associated membrane protein</fullName>
    </recommendedName>
</protein>
<sequence>MQGWTGRGLRIATTSAAVLVSVGALAACSDGGGDAEGADPAASAAEATPAAPATTEPAEPETTAEPTSTETETSEWTAEEQALIDEAEAFYAEANDAYVRQAQAGFQDDSAATRLMEMYSGDAADQVWSLMGRVREAGLHMEGTPRIWDTVAESVVLDGDGATVILASCVDSTGVVFVDDDGEGNPSTGLTYELRDPVVFDGTAWVIDGGLDSGEREC</sequence>
<keyword evidence="2" id="KW-0732">Signal</keyword>
<dbReference type="PROSITE" id="PS51257">
    <property type="entry name" value="PROKAR_LIPOPROTEIN"/>
    <property type="match status" value="1"/>
</dbReference>
<gene>
    <name evidence="3" type="ORF">ATL40_2288</name>
</gene>
<keyword evidence="4" id="KW-1185">Reference proteome</keyword>
<proteinExistence type="predicted"/>
<evidence type="ECO:0000313" key="4">
    <source>
        <dbReference type="Proteomes" id="UP000224915"/>
    </source>
</evidence>
<evidence type="ECO:0000313" key="3">
    <source>
        <dbReference type="EMBL" id="PFG20678.1"/>
    </source>
</evidence>
<feature type="signal peptide" evidence="2">
    <location>
        <begin position="1"/>
        <end position="26"/>
    </location>
</feature>
<comment type="caution">
    <text evidence="3">The sequence shown here is derived from an EMBL/GenBank/DDBJ whole genome shotgun (WGS) entry which is preliminary data.</text>
</comment>
<reference evidence="3 4" key="1">
    <citation type="submission" date="2017-10" db="EMBL/GenBank/DDBJ databases">
        <title>Sequencing the genomes of 1000 actinobacteria strains.</title>
        <authorList>
            <person name="Klenk H.-P."/>
        </authorList>
    </citation>
    <scope>NUCLEOTIDE SEQUENCE [LARGE SCALE GENOMIC DNA]</scope>
    <source>
        <strain evidence="3 4">DSM 21801</strain>
    </source>
</reference>
<name>A0A2A9D1T5_9MICO</name>
<evidence type="ECO:0000256" key="1">
    <source>
        <dbReference type="SAM" id="MobiDB-lite"/>
    </source>
</evidence>
<feature type="chain" id="PRO_5013083424" description="Mce-associated membrane protein" evidence="2">
    <location>
        <begin position="27"/>
        <end position="218"/>
    </location>
</feature>
<evidence type="ECO:0000256" key="2">
    <source>
        <dbReference type="SAM" id="SignalP"/>
    </source>
</evidence>
<dbReference type="AlphaFoldDB" id="A0A2A9D1T5"/>